<dbReference type="AlphaFoldDB" id="A0A1F5EFC8"/>
<evidence type="ECO:0000313" key="4">
    <source>
        <dbReference type="EMBL" id="OGD66000.1"/>
    </source>
</evidence>
<dbReference type="Proteomes" id="UP000176451">
    <property type="component" value="Unassembled WGS sequence"/>
</dbReference>
<gene>
    <name evidence="4" type="ORF">A3F08_01035</name>
</gene>
<dbReference type="SUPFAM" id="SSF143120">
    <property type="entry name" value="YefM-like"/>
    <property type="match status" value="1"/>
</dbReference>
<organism evidence="4 5">
    <name type="scientific">Candidatus Berkelbacteria bacterium RIFCSPHIGHO2_12_FULL_36_9</name>
    <dbReference type="NCBI Taxonomy" id="1797469"/>
    <lineage>
        <taxon>Bacteria</taxon>
        <taxon>Candidatus Berkelbacteria</taxon>
    </lineage>
</organism>
<dbReference type="Pfam" id="PF02604">
    <property type="entry name" value="PhdYeFM_antitox"/>
    <property type="match status" value="1"/>
</dbReference>
<reference evidence="4 5" key="1">
    <citation type="journal article" date="2016" name="Nat. Commun.">
        <title>Thousands of microbial genomes shed light on interconnected biogeochemical processes in an aquifer system.</title>
        <authorList>
            <person name="Anantharaman K."/>
            <person name="Brown C.T."/>
            <person name="Hug L.A."/>
            <person name="Sharon I."/>
            <person name="Castelle C.J."/>
            <person name="Probst A.J."/>
            <person name="Thomas B.C."/>
            <person name="Singh A."/>
            <person name="Wilkins M.J."/>
            <person name="Karaoz U."/>
            <person name="Brodie E.L."/>
            <person name="Williams K.H."/>
            <person name="Hubbard S.S."/>
            <person name="Banfield J.F."/>
        </authorList>
    </citation>
    <scope>NUCLEOTIDE SEQUENCE [LARGE SCALE GENOMIC DNA]</scope>
</reference>
<comment type="similarity">
    <text evidence="1 2">Belongs to the phD/YefM antitoxin family.</text>
</comment>
<dbReference type="InterPro" id="IPR036165">
    <property type="entry name" value="YefM-like_sf"/>
</dbReference>
<feature type="compositionally biased region" description="Polar residues" evidence="3">
    <location>
        <begin position="56"/>
        <end position="82"/>
    </location>
</feature>
<comment type="function">
    <text evidence="2">Antitoxin component of a type II toxin-antitoxin (TA) system.</text>
</comment>
<accession>A0A1F5EFC8</accession>
<proteinExistence type="inferred from homology"/>
<feature type="compositionally biased region" description="Basic and acidic residues" evidence="3">
    <location>
        <begin position="86"/>
        <end position="104"/>
    </location>
</feature>
<feature type="compositionally biased region" description="Polar residues" evidence="3">
    <location>
        <begin position="107"/>
        <end position="124"/>
    </location>
</feature>
<dbReference type="EMBL" id="MEZV01000047">
    <property type="protein sequence ID" value="OGD66000.1"/>
    <property type="molecule type" value="Genomic_DNA"/>
</dbReference>
<dbReference type="InterPro" id="IPR006442">
    <property type="entry name" value="Antitoxin_Phd/YefM"/>
</dbReference>
<feature type="region of interest" description="Disordered" evidence="3">
    <location>
        <begin position="56"/>
        <end position="138"/>
    </location>
</feature>
<protein>
    <recommendedName>
        <fullName evidence="2">Antitoxin</fullName>
    </recommendedName>
</protein>
<sequence length="138" mass="15241">MLQVPIDKILPVTDARTNISKLVDDVEKGDIYVLTRGGKPAVVVCPVDYIKKLSENNTTNQSQNKNVVISPQKPQVDNQASADNFAVEKKEEPAQPVIYEEKPTDLIANQPQENDQGNSNSFDNEQPVPVKVANNGWN</sequence>
<comment type="caution">
    <text evidence="4">The sequence shown here is derived from an EMBL/GenBank/DDBJ whole genome shotgun (WGS) entry which is preliminary data.</text>
</comment>
<evidence type="ECO:0000256" key="1">
    <source>
        <dbReference type="ARBA" id="ARBA00009981"/>
    </source>
</evidence>
<evidence type="ECO:0000313" key="5">
    <source>
        <dbReference type="Proteomes" id="UP000176451"/>
    </source>
</evidence>
<name>A0A1F5EFC8_9BACT</name>
<dbReference type="NCBIfam" id="TIGR01552">
    <property type="entry name" value="phd_fam"/>
    <property type="match status" value="1"/>
</dbReference>
<evidence type="ECO:0000256" key="2">
    <source>
        <dbReference type="RuleBase" id="RU362080"/>
    </source>
</evidence>
<evidence type="ECO:0000256" key="3">
    <source>
        <dbReference type="SAM" id="MobiDB-lite"/>
    </source>
</evidence>
<dbReference type="Gene3D" id="3.40.1620.10">
    <property type="entry name" value="YefM-like domain"/>
    <property type="match status" value="1"/>
</dbReference>